<dbReference type="InterPro" id="IPR035965">
    <property type="entry name" value="PAS-like_dom_sf"/>
</dbReference>
<dbReference type="RefSeq" id="WP_269360358.1">
    <property type="nucleotide sequence ID" value="NZ_JAPWHE010000017.1"/>
</dbReference>
<feature type="domain" description="GGDEF" evidence="6">
    <location>
        <begin position="534"/>
        <end position="666"/>
    </location>
</feature>
<dbReference type="EC" id="2.7.7.65" evidence="7"/>
<dbReference type="InterPro" id="IPR013515">
    <property type="entry name" value="Phytochrome_cen-reg"/>
</dbReference>
<dbReference type="Pfam" id="PF00360">
    <property type="entry name" value="PHY"/>
    <property type="match status" value="1"/>
</dbReference>
<evidence type="ECO:0000256" key="4">
    <source>
        <dbReference type="ARBA" id="ARBA00023170"/>
    </source>
</evidence>
<dbReference type="SUPFAM" id="SSF55781">
    <property type="entry name" value="GAF domain-like"/>
    <property type="match status" value="2"/>
</dbReference>
<keyword evidence="1" id="KW-0600">Photoreceptor protein</keyword>
<dbReference type="EMBL" id="JAPWHE010000017">
    <property type="protein sequence ID" value="MCZ4331194.1"/>
    <property type="molecule type" value="Genomic_DNA"/>
</dbReference>
<evidence type="ECO:0000313" key="7">
    <source>
        <dbReference type="EMBL" id="MCZ4331194.1"/>
    </source>
</evidence>
<keyword evidence="3" id="KW-0157">Chromophore</keyword>
<dbReference type="InterPro" id="IPR043128">
    <property type="entry name" value="Rev_trsase/Diguanyl_cyclase"/>
</dbReference>
<dbReference type="Gene3D" id="3.30.70.270">
    <property type="match status" value="1"/>
</dbReference>
<keyword evidence="4" id="KW-0675">Receptor</keyword>
<dbReference type="Gene3D" id="3.30.450.20">
    <property type="entry name" value="PAS domain"/>
    <property type="match status" value="1"/>
</dbReference>
<dbReference type="PROSITE" id="PS50887">
    <property type="entry name" value="GGDEF"/>
    <property type="match status" value="1"/>
</dbReference>
<dbReference type="InterPro" id="IPR003018">
    <property type="entry name" value="GAF"/>
</dbReference>
<keyword evidence="7" id="KW-0548">Nucleotidyltransferase</keyword>
<keyword evidence="7" id="KW-0808">Transferase</keyword>
<sequence length="675" mass="74862">MALTDPVFTDCLTAPLHLAGGIQPHGGLLVLDDQQRFVGASTNIAEWLDKEAAQLIGQPWQAIFPSLPLPGALKEMNHLGIAGSHLRALKLGNRDLVLAGHHWANRTLIEIEYRQKHIEGELPDELAQSRGALLAACTAALATQSTPEQAAECLMRHIALSTGFDRVILLQFLHDWHGKVIAEALKPGIRGYLGQHFPANDIPQNARSLYVIKRQRLIADAHADPVPIIHPGSEPLDLTHSELRAAHPAHIQYMKNMGVAASFSVSIVVNGALWGLVVCHSLQPRRLPFAVRLLCEHMANTAALHIGGLRQLGRANARHEHSMYRARLKQDLQTRGPTDDAIHQQLERVRQAFKADGAWAYFRRTDYHCGQLPATEPLNDLKRWLQSNATAPVHGYNRIPDDLARHGALVRHASGALHIQVDDDNFIVLLRHEQPENIEWAGPPDKPDTHIPGTALSPRRSFDAWKEQTQGQALPWEDYEYEAASELRILLRELLDYLQLEQQSLTDPLTGLGNRQQLQNYVEKISLTESGPETFVAVFLIDLDRFKPVNDTYGHSAGDQVLIEAGQRMSHLLRDSDLLARLGGDEFAIVLPRQKSLDALRALGERLIQAIARPYRLDQDNTRISASIGAAVLEPGMTLEMALHNADMAMYRMKHGGGNGFALFEGDTRPTHPGA</sequence>
<evidence type="ECO:0000313" key="8">
    <source>
        <dbReference type="Proteomes" id="UP001068379"/>
    </source>
</evidence>
<keyword evidence="2" id="KW-0716">Sensory transduction</keyword>
<dbReference type="InterPro" id="IPR029016">
    <property type="entry name" value="GAF-like_dom_sf"/>
</dbReference>
<comment type="caution">
    <text evidence="7">The sequence shown here is derived from an EMBL/GenBank/DDBJ whole genome shotgun (WGS) entry which is preliminary data.</text>
</comment>
<dbReference type="CDD" id="cd01949">
    <property type="entry name" value="GGDEF"/>
    <property type="match status" value="1"/>
</dbReference>
<dbReference type="InterPro" id="IPR043150">
    <property type="entry name" value="Phytochrome_PHY_sf"/>
</dbReference>
<evidence type="ECO:0000256" key="1">
    <source>
        <dbReference type="ARBA" id="ARBA00022543"/>
    </source>
</evidence>
<dbReference type="InterPro" id="IPR052163">
    <property type="entry name" value="DGC-Regulatory_Protein"/>
</dbReference>
<dbReference type="PRINTS" id="PR01033">
    <property type="entry name" value="PHYTOCHROME"/>
</dbReference>
<dbReference type="Gene3D" id="3.30.450.40">
    <property type="match status" value="1"/>
</dbReference>
<evidence type="ECO:0000259" key="6">
    <source>
        <dbReference type="PROSITE" id="PS50887"/>
    </source>
</evidence>
<dbReference type="Pfam" id="PF00990">
    <property type="entry name" value="GGDEF"/>
    <property type="match status" value="1"/>
</dbReference>
<protein>
    <submittedName>
        <fullName evidence="7">Diguanylate cyclase</fullName>
        <ecNumber evidence="7">2.7.7.65</ecNumber>
    </submittedName>
</protein>
<dbReference type="InterPro" id="IPR013654">
    <property type="entry name" value="PAS_2"/>
</dbReference>
<evidence type="ECO:0000259" key="5">
    <source>
        <dbReference type="PROSITE" id="PS50046"/>
    </source>
</evidence>
<dbReference type="PROSITE" id="PS50046">
    <property type="entry name" value="PHYTOCHROME_2"/>
    <property type="match status" value="1"/>
</dbReference>
<evidence type="ECO:0000256" key="2">
    <source>
        <dbReference type="ARBA" id="ARBA00022606"/>
    </source>
</evidence>
<dbReference type="PANTHER" id="PTHR46663">
    <property type="entry name" value="DIGUANYLATE CYCLASE DGCT-RELATED"/>
    <property type="match status" value="1"/>
</dbReference>
<dbReference type="SUPFAM" id="SSF55785">
    <property type="entry name" value="PYP-like sensor domain (PAS domain)"/>
    <property type="match status" value="1"/>
</dbReference>
<dbReference type="Proteomes" id="UP001068379">
    <property type="component" value="Unassembled WGS sequence"/>
</dbReference>
<dbReference type="InterPro" id="IPR000160">
    <property type="entry name" value="GGDEF_dom"/>
</dbReference>
<dbReference type="Gene3D" id="3.30.450.270">
    <property type="match status" value="1"/>
</dbReference>
<dbReference type="Pfam" id="PF08446">
    <property type="entry name" value="PAS_2"/>
    <property type="match status" value="1"/>
</dbReference>
<feature type="domain" description="Phytochrome chromophore attachment site" evidence="5">
    <location>
        <begin position="146"/>
        <end position="300"/>
    </location>
</feature>
<name>A0ABT4M783_9BURK</name>
<gene>
    <name evidence="7" type="ORF">O4H32_14685</name>
</gene>
<proteinExistence type="predicted"/>
<keyword evidence="8" id="KW-1185">Reference proteome</keyword>
<dbReference type="Pfam" id="PF01590">
    <property type="entry name" value="GAF"/>
    <property type="match status" value="1"/>
</dbReference>
<dbReference type="GO" id="GO:0052621">
    <property type="term" value="F:diguanylate cyclase activity"/>
    <property type="evidence" value="ECO:0007669"/>
    <property type="project" value="UniProtKB-EC"/>
</dbReference>
<dbReference type="NCBIfam" id="TIGR00254">
    <property type="entry name" value="GGDEF"/>
    <property type="match status" value="1"/>
</dbReference>
<dbReference type="InterPro" id="IPR016132">
    <property type="entry name" value="Phyto_chromo_attachment"/>
</dbReference>
<evidence type="ECO:0000256" key="3">
    <source>
        <dbReference type="ARBA" id="ARBA00022991"/>
    </source>
</evidence>
<dbReference type="PANTHER" id="PTHR46663:SF2">
    <property type="entry name" value="GGDEF DOMAIN-CONTAINING PROTEIN"/>
    <property type="match status" value="1"/>
</dbReference>
<reference evidence="7" key="1">
    <citation type="submission" date="2022-12" db="EMBL/GenBank/DDBJ databases">
        <title>Bacterial isolates from different developmental stages of Nematostella vectensis.</title>
        <authorList>
            <person name="Fraune S."/>
        </authorList>
    </citation>
    <scope>NUCLEOTIDE SEQUENCE</scope>
    <source>
        <strain evidence="7">G21619-S1</strain>
    </source>
</reference>
<dbReference type="SUPFAM" id="SSF55073">
    <property type="entry name" value="Nucleotide cyclase"/>
    <property type="match status" value="1"/>
</dbReference>
<dbReference type="SMART" id="SM00267">
    <property type="entry name" value="GGDEF"/>
    <property type="match status" value="1"/>
</dbReference>
<organism evidence="7 8">
    <name type="scientific">Castellaniella denitrificans</name>
    <dbReference type="NCBI Taxonomy" id="56119"/>
    <lineage>
        <taxon>Bacteria</taxon>
        <taxon>Pseudomonadati</taxon>
        <taxon>Pseudomonadota</taxon>
        <taxon>Betaproteobacteria</taxon>
        <taxon>Burkholderiales</taxon>
        <taxon>Alcaligenaceae</taxon>
        <taxon>Castellaniella</taxon>
    </lineage>
</organism>
<accession>A0ABT4M783</accession>
<dbReference type="InterPro" id="IPR001294">
    <property type="entry name" value="Phytochrome"/>
</dbReference>
<dbReference type="InterPro" id="IPR029787">
    <property type="entry name" value="Nucleotide_cyclase"/>
</dbReference>